<keyword evidence="1" id="KW-0677">Repeat</keyword>
<dbReference type="InterPro" id="IPR056884">
    <property type="entry name" value="NPHP3-like_N"/>
</dbReference>
<evidence type="ECO:0000259" key="3">
    <source>
        <dbReference type="Pfam" id="PF22939"/>
    </source>
</evidence>
<dbReference type="PANTHER" id="PTHR10039:SF16">
    <property type="entry name" value="GPI INOSITOL-DEACYLASE"/>
    <property type="match status" value="1"/>
</dbReference>
<dbReference type="Pfam" id="PF24883">
    <property type="entry name" value="NPHP3_N"/>
    <property type="match status" value="1"/>
</dbReference>
<feature type="compositionally biased region" description="Acidic residues" evidence="2">
    <location>
        <begin position="975"/>
        <end position="994"/>
    </location>
</feature>
<gene>
    <name evidence="5" type="ORF">SLS58_010495</name>
</gene>
<organism evidence="5 6">
    <name type="scientific">Diplodia intermedia</name>
    <dbReference type="NCBI Taxonomy" id="856260"/>
    <lineage>
        <taxon>Eukaryota</taxon>
        <taxon>Fungi</taxon>
        <taxon>Dikarya</taxon>
        <taxon>Ascomycota</taxon>
        <taxon>Pezizomycotina</taxon>
        <taxon>Dothideomycetes</taxon>
        <taxon>Dothideomycetes incertae sedis</taxon>
        <taxon>Botryosphaeriales</taxon>
        <taxon>Botryosphaeriaceae</taxon>
        <taxon>Diplodia</taxon>
    </lineage>
</organism>
<feature type="domain" description="Nephrocystin 3-like N-terminal" evidence="4">
    <location>
        <begin position="197"/>
        <end position="366"/>
    </location>
</feature>
<proteinExistence type="predicted"/>
<accession>A0ABR3T5N9</accession>
<evidence type="ECO:0000256" key="1">
    <source>
        <dbReference type="ARBA" id="ARBA00022737"/>
    </source>
</evidence>
<feature type="domain" description="GPI inositol-deacylase winged helix" evidence="3">
    <location>
        <begin position="478"/>
        <end position="552"/>
    </location>
</feature>
<comment type="caution">
    <text evidence="5">The sequence shown here is derived from an EMBL/GenBank/DDBJ whole genome shotgun (WGS) entry which is preliminary data.</text>
</comment>
<feature type="compositionally biased region" description="Basic and acidic residues" evidence="2">
    <location>
        <begin position="1023"/>
        <end position="1033"/>
    </location>
</feature>
<evidence type="ECO:0000256" key="2">
    <source>
        <dbReference type="SAM" id="MobiDB-lite"/>
    </source>
</evidence>
<dbReference type="PANTHER" id="PTHR10039">
    <property type="entry name" value="AMELOGENIN"/>
    <property type="match status" value="1"/>
</dbReference>
<keyword evidence="6" id="KW-1185">Reference proteome</keyword>
<dbReference type="EMBL" id="JAKEKT020000124">
    <property type="protein sequence ID" value="KAL1634866.1"/>
    <property type="molecule type" value="Genomic_DNA"/>
</dbReference>
<dbReference type="InterPro" id="IPR027417">
    <property type="entry name" value="P-loop_NTPase"/>
</dbReference>
<evidence type="ECO:0000313" key="6">
    <source>
        <dbReference type="Proteomes" id="UP001521184"/>
    </source>
</evidence>
<evidence type="ECO:0000313" key="5">
    <source>
        <dbReference type="EMBL" id="KAL1634866.1"/>
    </source>
</evidence>
<evidence type="ECO:0008006" key="7">
    <source>
        <dbReference type="Google" id="ProtNLM"/>
    </source>
</evidence>
<feature type="compositionally biased region" description="Acidic residues" evidence="2">
    <location>
        <begin position="1002"/>
        <end position="1019"/>
    </location>
</feature>
<name>A0ABR3T5N9_9PEZI</name>
<dbReference type="InterPro" id="IPR054471">
    <property type="entry name" value="GPIID_WHD"/>
</dbReference>
<dbReference type="Gene3D" id="3.40.50.300">
    <property type="entry name" value="P-loop containing nucleotide triphosphate hydrolases"/>
    <property type="match status" value="1"/>
</dbReference>
<dbReference type="Proteomes" id="UP001521184">
    <property type="component" value="Unassembled WGS sequence"/>
</dbReference>
<feature type="region of interest" description="Disordered" evidence="2">
    <location>
        <begin position="975"/>
        <end position="1033"/>
    </location>
</feature>
<sequence>MPSPPGVSTPTEENLWNQAKDTLDRSEKDALAKFPSSERGEQLGEILRLVESKKNDYESRATKFQNDKLRDIYGNIALWVKRFESVGNVVASYDPVHAALPWAGVRLILQSVKKSLSDDNFSKIQSYESEIQKLLGSQTYESLCEIFDEQKLDKEKRDLVQDDRHNRKERKKILQALSSVQFRENHETTRAGRLENSGAWLLRRREFEDWNNSLDSSVLWLHGSPGSGKSSLVSIVIDSILEKQPHAYFYCSAEATQRLRSQPKEIMRCILKQLYVFSEESSTQAITKTFKGWEKEDGDYARIEHMSVQQSTDYILEILSHQQAPVKIVIDALDECDSKLRARLMGSIENIISQAKCPVKIFLSSRDDADIVRCLGDKSNIFIQASDNREDIAQFVENEVNDLVLLPAGLNSTQSAELKTHIKARLRQKAGGMFRWVSLQLQTIARLVTVPDIYAQLDNLPEGLEKSYDAVYRQIESSAEHGKFLAKRTLQWLLCAQIQLTRQAFLLAVSDGHDDPTLTAATIVDVCCNLVFLDESVNAFRFVHLSVQEYLQRCQGYSLETAHGTAAKTCLSTFIPLASTGHEKRVSQSLGEIDIESDESIEWRLYTTIYLPTHLRHVGTSSDASLQAYIAAFVSSTKDSPAPFEDWIRMFRKVQSYPEWFHEDMFFVSEQINIVLASEEHQMRHMTHATQPGQAATKKLQVIIEDPIIFCAGFARHELDTEVPQSRFLLPTFLSGNGKAMATDGLISTFMDTVYFDLRSQETILEAMSKDLEKSLPLFLMKLYEVALVKWPYNSLRTFVFPHVQERITDTMLVSAMYNDLHSQLLVQFLTRMWFKLGHTKVSDMATLDIMDWEKRVSTLRHPKVHDWLCNIKFLFGEKAFLPESPIFRDVLRMAVSQDCARLIQVLWENQVPVPQGTDLEELVRRAISEGRSKVLRLFLMMRLISNQDQAFETALKLAIKGGGKEQLLEQGIIEEESTEGNSAEEDSAEEGNIEEGHNEGDVAEEDVLEEENVEEDESLLQSKKDEMGVADRTGHVDEVGAKRMMDPVGDMAAGHESDVAKVLVGKPLIVLFVLILALITARITL</sequence>
<reference evidence="5 6" key="1">
    <citation type="journal article" date="2023" name="Plant Dis.">
        <title>First Report of Diplodia intermedia Causing Canker and Dieback Diseases on Apple Trees in Canada.</title>
        <authorList>
            <person name="Ellouze W."/>
            <person name="Ilyukhin E."/>
            <person name="Sulman M."/>
            <person name="Ali S."/>
        </authorList>
    </citation>
    <scope>NUCLEOTIDE SEQUENCE [LARGE SCALE GENOMIC DNA]</scope>
    <source>
        <strain evidence="5 6">M45-28</strain>
    </source>
</reference>
<protein>
    <recommendedName>
        <fullName evidence="7">NACHT domain-containing protein</fullName>
    </recommendedName>
</protein>
<evidence type="ECO:0000259" key="4">
    <source>
        <dbReference type="Pfam" id="PF24883"/>
    </source>
</evidence>
<dbReference type="SUPFAM" id="SSF52540">
    <property type="entry name" value="P-loop containing nucleoside triphosphate hydrolases"/>
    <property type="match status" value="1"/>
</dbReference>
<dbReference type="Pfam" id="PF22939">
    <property type="entry name" value="WHD_GPIID"/>
    <property type="match status" value="1"/>
</dbReference>